<evidence type="ECO:0000313" key="2">
    <source>
        <dbReference type="EMBL" id="MEJ8814098.1"/>
    </source>
</evidence>
<dbReference type="Proteomes" id="UP001365846">
    <property type="component" value="Unassembled WGS sequence"/>
</dbReference>
<comment type="caution">
    <text evidence="2">The sequence shown here is derived from an EMBL/GenBank/DDBJ whole genome shotgun (WGS) entry which is preliminary data.</text>
</comment>
<dbReference type="RefSeq" id="WP_340359325.1">
    <property type="nucleotide sequence ID" value="NZ_JBBKZU010000011.1"/>
</dbReference>
<protein>
    <submittedName>
        <fullName evidence="2">Uncharacterized protein</fullName>
    </submittedName>
</protein>
<organism evidence="2 3">
    <name type="scientific">Variovorax ureilyticus</name>
    <dbReference type="NCBI Taxonomy" id="1836198"/>
    <lineage>
        <taxon>Bacteria</taxon>
        <taxon>Pseudomonadati</taxon>
        <taxon>Pseudomonadota</taxon>
        <taxon>Betaproteobacteria</taxon>
        <taxon>Burkholderiales</taxon>
        <taxon>Comamonadaceae</taxon>
        <taxon>Variovorax</taxon>
    </lineage>
</organism>
<evidence type="ECO:0000313" key="3">
    <source>
        <dbReference type="Proteomes" id="UP001365846"/>
    </source>
</evidence>
<dbReference type="EMBL" id="JBBKZU010000011">
    <property type="protein sequence ID" value="MEJ8814098.1"/>
    <property type="molecule type" value="Genomic_DNA"/>
</dbReference>
<proteinExistence type="predicted"/>
<keyword evidence="1" id="KW-0732">Signal</keyword>
<sequence length="138" mass="15324">MRVLAVFFATAFSVLISHANERAFFNIKIIESGVSANEDAIYVKGCKSFKPTPKQIQRYFLNAYPAPHWYGLHDRYSPCFANGTADAPIFGKVKWAVDSGGFGSITWGDDVTVYVFHKKNGWFDPAACTYGLGHEGEC</sequence>
<keyword evidence="3" id="KW-1185">Reference proteome</keyword>
<accession>A0ABU8VKB8</accession>
<gene>
    <name evidence="2" type="ORF">WKW77_23640</name>
</gene>
<reference evidence="2 3" key="1">
    <citation type="submission" date="2024-03" db="EMBL/GenBank/DDBJ databases">
        <title>Novel species of the genus Variovorax.</title>
        <authorList>
            <person name="Liu Q."/>
            <person name="Xin Y.-H."/>
        </authorList>
    </citation>
    <scope>NUCLEOTIDE SEQUENCE [LARGE SCALE GENOMIC DNA]</scope>
    <source>
        <strain evidence="2 3">KACC 18899</strain>
    </source>
</reference>
<name>A0ABU8VKB8_9BURK</name>
<feature type="chain" id="PRO_5046945953" evidence="1">
    <location>
        <begin position="20"/>
        <end position="138"/>
    </location>
</feature>
<feature type="signal peptide" evidence="1">
    <location>
        <begin position="1"/>
        <end position="19"/>
    </location>
</feature>
<evidence type="ECO:0000256" key="1">
    <source>
        <dbReference type="SAM" id="SignalP"/>
    </source>
</evidence>